<protein>
    <submittedName>
        <fullName evidence="2">Uncharacterized protein</fullName>
    </submittedName>
</protein>
<feature type="compositionally biased region" description="Low complexity" evidence="1">
    <location>
        <begin position="290"/>
        <end position="307"/>
    </location>
</feature>
<evidence type="ECO:0000313" key="2">
    <source>
        <dbReference type="EMBL" id="KAK7018888.1"/>
    </source>
</evidence>
<gene>
    <name evidence="2" type="ORF">R3P38DRAFT_2978946</name>
</gene>
<name>A0AAW0AZ24_9AGAR</name>
<organism evidence="2 3">
    <name type="scientific">Favolaschia claudopus</name>
    <dbReference type="NCBI Taxonomy" id="2862362"/>
    <lineage>
        <taxon>Eukaryota</taxon>
        <taxon>Fungi</taxon>
        <taxon>Dikarya</taxon>
        <taxon>Basidiomycota</taxon>
        <taxon>Agaricomycotina</taxon>
        <taxon>Agaricomycetes</taxon>
        <taxon>Agaricomycetidae</taxon>
        <taxon>Agaricales</taxon>
        <taxon>Marasmiineae</taxon>
        <taxon>Mycenaceae</taxon>
        <taxon>Favolaschia</taxon>
    </lineage>
</organism>
<feature type="compositionally biased region" description="Low complexity" evidence="1">
    <location>
        <begin position="342"/>
        <end position="357"/>
    </location>
</feature>
<comment type="caution">
    <text evidence="2">The sequence shown here is derived from an EMBL/GenBank/DDBJ whole genome shotgun (WGS) entry which is preliminary data.</text>
</comment>
<dbReference type="EMBL" id="JAWWNJ010000045">
    <property type="protein sequence ID" value="KAK7018888.1"/>
    <property type="molecule type" value="Genomic_DNA"/>
</dbReference>
<feature type="compositionally biased region" description="Low complexity" evidence="1">
    <location>
        <begin position="225"/>
        <end position="243"/>
    </location>
</feature>
<evidence type="ECO:0000256" key="1">
    <source>
        <dbReference type="SAM" id="MobiDB-lite"/>
    </source>
</evidence>
<accession>A0AAW0AZ24</accession>
<keyword evidence="3" id="KW-1185">Reference proteome</keyword>
<proteinExistence type="predicted"/>
<feature type="compositionally biased region" description="Pro residues" evidence="1">
    <location>
        <begin position="163"/>
        <end position="189"/>
    </location>
</feature>
<feature type="region of interest" description="Disordered" evidence="1">
    <location>
        <begin position="161"/>
        <end position="367"/>
    </location>
</feature>
<feature type="compositionally biased region" description="Low complexity" evidence="1">
    <location>
        <begin position="317"/>
        <end position="334"/>
    </location>
</feature>
<dbReference type="AlphaFoldDB" id="A0AAW0AZ24"/>
<sequence length="391" mass="42485">MTTAMNSGNHFRDQQREQDELFFATFPAARQPPPAQVVVEHTRIYGPPEWKHGGAPPPLQLGVLEGEYGLPPEWAYMPTTTTATTQPVGPASAPPPLMITLPEVSNHNNNCSPISTASLFTHSDAETPPLSAISPSVSVFSDASSLEYNTHQHLQRQQYTPPLILPHPPLPRSLAHPHPPLVLPYPPAPTRRNPHPREERPPKPQKRRIGHYPASPLRSNVLKLPTSPASPTSPSTTATASPSKARDNEDDDDEEDTDAEHRRHPRKRQRSHARGRSVNSSHSHSHSHSSRSPSHLSQSQSPSLSRSRSSRSRSRTRSPSASLPPVTPATTPAKTPRKGKGKAASNSASASAASGAGQQQTPHKKPPLACLFCRGRKIACGPPSASSRWYR</sequence>
<dbReference type="Proteomes" id="UP001362999">
    <property type="component" value="Unassembled WGS sequence"/>
</dbReference>
<feature type="compositionally biased region" description="Acidic residues" evidence="1">
    <location>
        <begin position="248"/>
        <end position="258"/>
    </location>
</feature>
<evidence type="ECO:0000313" key="3">
    <source>
        <dbReference type="Proteomes" id="UP001362999"/>
    </source>
</evidence>
<feature type="compositionally biased region" description="Basic residues" evidence="1">
    <location>
        <begin position="262"/>
        <end position="275"/>
    </location>
</feature>
<reference evidence="2 3" key="1">
    <citation type="journal article" date="2024" name="J Genomics">
        <title>Draft genome sequencing and assembly of Favolaschia claudopus CIRM-BRFM 2984 isolated from oak limbs.</title>
        <authorList>
            <person name="Navarro D."/>
            <person name="Drula E."/>
            <person name="Chaduli D."/>
            <person name="Cazenave R."/>
            <person name="Ahrendt S."/>
            <person name="Wang J."/>
            <person name="Lipzen A."/>
            <person name="Daum C."/>
            <person name="Barry K."/>
            <person name="Grigoriev I.V."/>
            <person name="Favel A."/>
            <person name="Rosso M.N."/>
            <person name="Martin F."/>
        </authorList>
    </citation>
    <scope>NUCLEOTIDE SEQUENCE [LARGE SCALE GENOMIC DNA]</scope>
    <source>
        <strain evidence="2 3">CIRM-BRFM 2984</strain>
    </source>
</reference>